<evidence type="ECO:0000259" key="2">
    <source>
        <dbReference type="PROSITE" id="PS50887"/>
    </source>
</evidence>
<dbReference type="PROSITE" id="PS50887">
    <property type="entry name" value="GGDEF"/>
    <property type="match status" value="1"/>
</dbReference>
<dbReference type="InterPro" id="IPR043128">
    <property type="entry name" value="Rev_trsase/Diguanyl_cyclase"/>
</dbReference>
<evidence type="ECO:0000256" key="1">
    <source>
        <dbReference type="SAM" id="Phobius"/>
    </source>
</evidence>
<feature type="transmembrane region" description="Helical" evidence="1">
    <location>
        <begin position="92"/>
        <end position="109"/>
    </location>
</feature>
<dbReference type="Gene3D" id="3.30.70.270">
    <property type="match status" value="1"/>
</dbReference>
<dbReference type="NCBIfam" id="TIGR00254">
    <property type="entry name" value="GGDEF"/>
    <property type="match status" value="1"/>
</dbReference>
<keyword evidence="1" id="KW-0812">Transmembrane</keyword>
<dbReference type="EMBL" id="JACKSJ010000143">
    <property type="protein sequence ID" value="MCV7171583.1"/>
    <property type="molecule type" value="Genomic_DNA"/>
</dbReference>
<evidence type="ECO:0000313" key="4">
    <source>
        <dbReference type="Proteomes" id="UP001140293"/>
    </source>
</evidence>
<reference evidence="3" key="1">
    <citation type="submission" date="2020-07" db="EMBL/GenBank/DDBJ databases">
        <authorList>
            <person name="Pettersson B.M.F."/>
            <person name="Behra P.R.K."/>
            <person name="Ramesh M."/>
            <person name="Das S."/>
            <person name="Dasgupta S."/>
            <person name="Kirsebom L.A."/>
        </authorList>
    </citation>
    <scope>NUCLEOTIDE SEQUENCE</scope>
    <source>
        <strain evidence="3">DSM 44615</strain>
    </source>
</reference>
<feature type="transmembrane region" description="Helical" evidence="1">
    <location>
        <begin position="60"/>
        <end position="85"/>
    </location>
</feature>
<organism evidence="3 4">
    <name type="scientific">[Mycobacterium] manitobense</name>
    <dbReference type="NCBI Taxonomy" id="190147"/>
    <lineage>
        <taxon>Bacteria</taxon>
        <taxon>Bacillati</taxon>
        <taxon>Actinomycetota</taxon>
        <taxon>Actinomycetes</taxon>
        <taxon>Mycobacteriales</taxon>
        <taxon>Mycobacteriaceae</taxon>
        <taxon>Mycolicibacterium</taxon>
    </lineage>
</organism>
<comment type="caution">
    <text evidence="3">The sequence shown here is derived from an EMBL/GenBank/DDBJ whole genome shotgun (WGS) entry which is preliminary data.</text>
</comment>
<dbReference type="Pfam" id="PF00990">
    <property type="entry name" value="GGDEF"/>
    <property type="match status" value="1"/>
</dbReference>
<keyword evidence="4" id="KW-1185">Reference proteome</keyword>
<sequence length="373" mass="39887">MTSAMRDWWRQPDHYYWLTAMLAARGVQGSTCRLFASALAGFAGVVLVSLASPAGPHGRIGFAVALVVATCLLALAATFLLHGWLSRAQSSFFVVVVATCISAVCLVQADPFNGMFGATAFAVLAGYIAFFHTPRYMALNFVISTATGAALAVRLGEAGDTALATSTLLFLVLVNFGVPFACQSLVHLLGINIHNAEIDPLTGLLNEEAFYRTASAFIAARNRDDDRYLVIVVVDLDSYALLTQTEGRVSGERARVAVGQTLRETTRQNAVIAHVPQSEFLIVDSFPTTDSSPLVERVRSAIKVTPPRTSASIGVVSTPMRGLAQHPPYEVLTELIGIARSAVGEARRDGGNQAHYIVCPTLTACEGDEPPRF</sequence>
<feature type="transmembrane region" description="Helical" evidence="1">
    <location>
        <begin position="162"/>
        <end position="182"/>
    </location>
</feature>
<dbReference type="InterPro" id="IPR000160">
    <property type="entry name" value="GGDEF_dom"/>
</dbReference>
<accession>A0A9X2YP67</accession>
<dbReference type="Proteomes" id="UP001140293">
    <property type="component" value="Unassembled WGS sequence"/>
</dbReference>
<feature type="transmembrane region" description="Helical" evidence="1">
    <location>
        <begin position="34"/>
        <end position="54"/>
    </location>
</feature>
<keyword evidence="1" id="KW-1133">Transmembrane helix</keyword>
<dbReference type="RefSeq" id="WP_264013768.1">
    <property type="nucleotide sequence ID" value="NZ_JACKSJ010000143.1"/>
</dbReference>
<gene>
    <name evidence="3" type="ORF">H7I41_16840</name>
</gene>
<dbReference type="InterPro" id="IPR029787">
    <property type="entry name" value="Nucleotide_cyclase"/>
</dbReference>
<feature type="domain" description="GGDEF" evidence="2">
    <location>
        <begin position="227"/>
        <end position="359"/>
    </location>
</feature>
<dbReference type="AlphaFoldDB" id="A0A9X2YP67"/>
<reference evidence="3" key="2">
    <citation type="journal article" date="2022" name="BMC Genomics">
        <title>Comparative genome analysis of mycobacteria focusing on tRNA and non-coding RNA.</title>
        <authorList>
            <person name="Behra P.R.K."/>
            <person name="Pettersson B.M.F."/>
            <person name="Ramesh M."/>
            <person name="Das S."/>
            <person name="Dasgupta S."/>
            <person name="Kirsebom L.A."/>
        </authorList>
    </citation>
    <scope>NUCLEOTIDE SEQUENCE</scope>
    <source>
        <strain evidence="3">DSM 44615</strain>
    </source>
</reference>
<dbReference type="SUPFAM" id="SSF55073">
    <property type="entry name" value="Nucleotide cyclase"/>
    <property type="match status" value="1"/>
</dbReference>
<keyword evidence="1" id="KW-0472">Membrane</keyword>
<feature type="transmembrane region" description="Helical" evidence="1">
    <location>
        <begin position="138"/>
        <end position="156"/>
    </location>
</feature>
<protein>
    <submittedName>
        <fullName evidence="3">Diguanylate cyclase</fullName>
    </submittedName>
</protein>
<name>A0A9X2YP67_9MYCO</name>
<feature type="transmembrane region" description="Helical" evidence="1">
    <location>
        <begin position="115"/>
        <end position="131"/>
    </location>
</feature>
<proteinExistence type="predicted"/>
<evidence type="ECO:0000313" key="3">
    <source>
        <dbReference type="EMBL" id="MCV7171583.1"/>
    </source>
</evidence>
<dbReference type="SMART" id="SM00267">
    <property type="entry name" value="GGDEF"/>
    <property type="match status" value="1"/>
</dbReference>